<organism evidence="1 2">
    <name type="scientific">Racocetra persica</name>
    <dbReference type="NCBI Taxonomy" id="160502"/>
    <lineage>
        <taxon>Eukaryota</taxon>
        <taxon>Fungi</taxon>
        <taxon>Fungi incertae sedis</taxon>
        <taxon>Mucoromycota</taxon>
        <taxon>Glomeromycotina</taxon>
        <taxon>Glomeromycetes</taxon>
        <taxon>Diversisporales</taxon>
        <taxon>Gigasporaceae</taxon>
        <taxon>Racocetra</taxon>
    </lineage>
</organism>
<dbReference type="Proteomes" id="UP000789920">
    <property type="component" value="Unassembled WGS sequence"/>
</dbReference>
<evidence type="ECO:0000313" key="2">
    <source>
        <dbReference type="Proteomes" id="UP000789920"/>
    </source>
</evidence>
<gene>
    <name evidence="1" type="ORF">RPERSI_LOCUS9734</name>
</gene>
<keyword evidence="2" id="KW-1185">Reference proteome</keyword>
<feature type="non-terminal residue" evidence="1">
    <location>
        <position position="87"/>
    </location>
</feature>
<dbReference type="EMBL" id="CAJVQC010018615">
    <property type="protein sequence ID" value="CAG8694874.1"/>
    <property type="molecule type" value="Genomic_DNA"/>
</dbReference>
<accession>A0ACA9PBI8</accession>
<proteinExistence type="predicted"/>
<sequence>ETDEVDTTDIIDSVYVDSLYIDLAYVGVINTMDVKDVEADSGNVVNTKGIVDAVDVNTAVVNAIDDIGVISVVGAIDAIDDIGIMNI</sequence>
<reference evidence="1" key="1">
    <citation type="submission" date="2021-06" db="EMBL/GenBank/DDBJ databases">
        <authorList>
            <person name="Kallberg Y."/>
            <person name="Tangrot J."/>
            <person name="Rosling A."/>
        </authorList>
    </citation>
    <scope>NUCLEOTIDE SEQUENCE</scope>
    <source>
        <strain evidence="1">MA461A</strain>
    </source>
</reference>
<comment type="caution">
    <text evidence="1">The sequence shown here is derived from an EMBL/GenBank/DDBJ whole genome shotgun (WGS) entry which is preliminary data.</text>
</comment>
<protein>
    <submittedName>
        <fullName evidence="1">11344_t:CDS:1</fullName>
    </submittedName>
</protein>
<name>A0ACA9PBI8_9GLOM</name>
<evidence type="ECO:0000313" key="1">
    <source>
        <dbReference type="EMBL" id="CAG8694874.1"/>
    </source>
</evidence>
<feature type="non-terminal residue" evidence="1">
    <location>
        <position position="1"/>
    </location>
</feature>